<dbReference type="SUPFAM" id="SSF46689">
    <property type="entry name" value="Homeodomain-like"/>
    <property type="match status" value="1"/>
</dbReference>
<dbReference type="GO" id="GO:0005634">
    <property type="term" value="C:nucleus"/>
    <property type="evidence" value="ECO:0007669"/>
    <property type="project" value="UniProtKB-SubCell"/>
</dbReference>
<proteinExistence type="predicted"/>
<dbReference type="EMBL" id="MDYQ01000133">
    <property type="protein sequence ID" value="PRP80972.1"/>
    <property type="molecule type" value="Genomic_DNA"/>
</dbReference>
<dbReference type="PROSITE" id="PS50071">
    <property type="entry name" value="HOMEOBOX_2"/>
    <property type="match status" value="1"/>
</dbReference>
<feature type="DNA-binding region" description="Homeobox" evidence="1">
    <location>
        <begin position="255"/>
        <end position="315"/>
    </location>
</feature>
<accession>A0A2P6NAJ9</accession>
<keyword evidence="1" id="KW-0371">Homeobox</keyword>
<dbReference type="GO" id="GO:0003677">
    <property type="term" value="F:DNA binding"/>
    <property type="evidence" value="ECO:0007669"/>
    <property type="project" value="UniProtKB-UniRule"/>
</dbReference>
<evidence type="ECO:0000256" key="1">
    <source>
        <dbReference type="PROSITE-ProRule" id="PRU00108"/>
    </source>
</evidence>
<comment type="caution">
    <text evidence="4">The sequence shown here is derived from an EMBL/GenBank/DDBJ whole genome shotgun (WGS) entry which is preliminary data.</text>
</comment>
<dbReference type="InParanoid" id="A0A2P6NAJ9"/>
<organism evidence="4 5">
    <name type="scientific">Planoprotostelium fungivorum</name>
    <dbReference type="NCBI Taxonomy" id="1890364"/>
    <lineage>
        <taxon>Eukaryota</taxon>
        <taxon>Amoebozoa</taxon>
        <taxon>Evosea</taxon>
        <taxon>Variosea</taxon>
        <taxon>Cavosteliida</taxon>
        <taxon>Cavosteliaceae</taxon>
        <taxon>Planoprotostelium</taxon>
    </lineage>
</organism>
<name>A0A2P6NAJ9_9EUKA</name>
<sequence>MIRKRIFTPDGSVTSSELHCACSPSIDIDELFPSTLIVFTDPNIDNIPWYRDMSEERNQPERHTIITYDPTRVQLFLASLSSTDKEELFSYLTPGSALLHDFSLYDDDDHKEQEESSDDDSPGKTRSGRRPYYRRAQRIEVPYRSISSSSHVGVQRKRYSEEILQILRDAIRHKPWSTSEINALELRTGLSKSQIYKWRYHQAKKLGYETKETGTWGDEEQMQSDGEAATAEAEDDEQKQKKSIPTVIRLQTGRAERKHQVLTQEQKRMLTQVYDANNEDIPDHERMVLVEKTGLPEDKIKKWVYDHRRLIRMREGTWND</sequence>
<dbReference type="SMART" id="SM00389">
    <property type="entry name" value="HOX"/>
    <property type="match status" value="1"/>
</dbReference>
<dbReference type="CDD" id="cd00086">
    <property type="entry name" value="homeodomain"/>
    <property type="match status" value="2"/>
</dbReference>
<dbReference type="InterPro" id="IPR009057">
    <property type="entry name" value="Homeodomain-like_sf"/>
</dbReference>
<dbReference type="InterPro" id="IPR001356">
    <property type="entry name" value="HD"/>
</dbReference>
<dbReference type="Gene3D" id="1.10.10.60">
    <property type="entry name" value="Homeodomain-like"/>
    <property type="match status" value="1"/>
</dbReference>
<feature type="region of interest" description="Disordered" evidence="2">
    <location>
        <begin position="214"/>
        <end position="245"/>
    </location>
</feature>
<evidence type="ECO:0000313" key="5">
    <source>
        <dbReference type="Proteomes" id="UP000241769"/>
    </source>
</evidence>
<comment type="subcellular location">
    <subcellularLocation>
        <location evidence="1">Nucleus</location>
    </subcellularLocation>
</comment>
<dbReference type="AlphaFoldDB" id="A0A2P6NAJ9"/>
<gene>
    <name evidence="4" type="ORF">PROFUN_11086</name>
</gene>
<evidence type="ECO:0000313" key="4">
    <source>
        <dbReference type="EMBL" id="PRP80972.1"/>
    </source>
</evidence>
<dbReference type="Proteomes" id="UP000241769">
    <property type="component" value="Unassembled WGS sequence"/>
</dbReference>
<keyword evidence="1" id="KW-0539">Nucleus</keyword>
<evidence type="ECO:0000259" key="3">
    <source>
        <dbReference type="PROSITE" id="PS50071"/>
    </source>
</evidence>
<feature type="region of interest" description="Disordered" evidence="2">
    <location>
        <begin position="108"/>
        <end position="134"/>
    </location>
</feature>
<protein>
    <recommendedName>
        <fullName evidence="3">Homeobox domain-containing protein</fullName>
    </recommendedName>
</protein>
<feature type="domain" description="Homeobox" evidence="3">
    <location>
        <begin position="253"/>
        <end position="314"/>
    </location>
</feature>
<keyword evidence="5" id="KW-1185">Reference proteome</keyword>
<evidence type="ECO:0000256" key="2">
    <source>
        <dbReference type="SAM" id="MobiDB-lite"/>
    </source>
</evidence>
<reference evidence="4 5" key="1">
    <citation type="journal article" date="2018" name="Genome Biol. Evol.">
        <title>Multiple Roots of Fruiting Body Formation in Amoebozoa.</title>
        <authorList>
            <person name="Hillmann F."/>
            <person name="Forbes G."/>
            <person name="Novohradska S."/>
            <person name="Ferling I."/>
            <person name="Riege K."/>
            <person name="Groth M."/>
            <person name="Westermann M."/>
            <person name="Marz M."/>
            <person name="Spaller T."/>
            <person name="Winckler T."/>
            <person name="Schaap P."/>
            <person name="Glockner G."/>
        </authorList>
    </citation>
    <scope>NUCLEOTIDE SEQUENCE [LARGE SCALE GENOMIC DNA]</scope>
    <source>
        <strain evidence="4 5">Jena</strain>
    </source>
</reference>
<keyword evidence="1" id="KW-0238">DNA-binding</keyword>